<feature type="compositionally biased region" description="Low complexity" evidence="1">
    <location>
        <begin position="618"/>
        <end position="633"/>
    </location>
</feature>
<evidence type="ECO:0000256" key="1">
    <source>
        <dbReference type="SAM" id="MobiDB-lite"/>
    </source>
</evidence>
<feature type="region of interest" description="Disordered" evidence="1">
    <location>
        <begin position="336"/>
        <end position="361"/>
    </location>
</feature>
<feature type="region of interest" description="Disordered" evidence="1">
    <location>
        <begin position="459"/>
        <end position="558"/>
    </location>
</feature>
<gene>
    <name evidence="3" type="ORF">OHC33_006439</name>
</gene>
<comment type="caution">
    <text evidence="3">The sequence shown here is derived from an EMBL/GenBank/DDBJ whole genome shotgun (WGS) entry which is preliminary data.</text>
</comment>
<dbReference type="Pfam" id="PF12937">
    <property type="entry name" value="F-box-like"/>
    <property type="match status" value="1"/>
</dbReference>
<dbReference type="AlphaFoldDB" id="A0AAN8ERY5"/>
<dbReference type="SMART" id="SM00256">
    <property type="entry name" value="FBOX"/>
    <property type="match status" value="1"/>
</dbReference>
<feature type="compositionally biased region" description="Acidic residues" evidence="1">
    <location>
        <begin position="459"/>
        <end position="471"/>
    </location>
</feature>
<reference evidence="3 4" key="1">
    <citation type="submission" date="2022-12" db="EMBL/GenBank/DDBJ databases">
        <title>Genomic features and morphological characterization of a novel Knufia sp. strain isolated from spacecraft assembly facility.</title>
        <authorList>
            <person name="Teixeira M."/>
            <person name="Chander A.M."/>
            <person name="Stajich J.E."/>
            <person name="Venkateswaran K."/>
        </authorList>
    </citation>
    <scope>NUCLEOTIDE SEQUENCE [LARGE SCALE GENOMIC DNA]</scope>
    <source>
        <strain evidence="3 4">FJI-L2-BK-P2</strain>
    </source>
</reference>
<dbReference type="Gene3D" id="1.20.1280.50">
    <property type="match status" value="1"/>
</dbReference>
<dbReference type="EMBL" id="JAKLMC020000015">
    <property type="protein sequence ID" value="KAK5952396.1"/>
    <property type="molecule type" value="Genomic_DNA"/>
</dbReference>
<accession>A0AAN8ERY5</accession>
<feature type="domain" description="F-box" evidence="2">
    <location>
        <begin position="50"/>
        <end position="97"/>
    </location>
</feature>
<sequence length="721" mass="80684">MTSVPLLLSTEGSNESLFDTIREELAKAAPDSAEHAVSHRKAIDPYQPGVDRLTALSPEFLYNIFSFVDTLDLASVSRTCHYFNRLVAANELLWKTHYLRRFDEPRIPPPSWDGAVRNLVRMESILQSNDHELKREETALIGTQILPMLLSTKTSCPQANINFLTPYFHHGRRKTNAGTILRQSSLFRRCGTAHCLPAESPFLRQLSARLHVYSALPLEVRETELYDEEGAEYVHPYARSRVYDLRRYNRDNEWGPFMSDGRKGYQRIDWEKVQSIWLVLGYGLRMLSERTNGTITGPDGWGMGINGEEGMWEGLAHNSYEVARFAVKSKRKAGVEDEESIAATAGSSVGSNADDDDRDARGILNGEVPPLSWYEERFTASRLEPEFQRQQAEFSLQDPYGVTGNWMRVVNFLDYQDLFAFNFTGQHDLPVSVERGPVSTAEAFRLIMLTLWITKIEWPEEEEDQTEDWETVAESSASEAPTPAPDSTEEEAATLPAPPSASNGDSRVGHTDEDGFYHKPPSAPSSPANTTATGTATTTDQVPQPNPTPKPKKKAKYPIVHFEGRSRSLHIRWDPNANSHIRGSNPFYNITGTVRAYIPPPTAPSEFRPDNNLDHVYPSDSSTSSTNPNTHTTAFGLPPEDDLVIRWTTFSVFHGEPRWKSEGVQIGGLKSARGILGNWFDKDFDVHGPAGPTGFWKISEACERYPGVRDPFRDGPFGGGG</sequence>
<feature type="compositionally biased region" description="Basic and acidic residues" evidence="1">
    <location>
        <begin position="507"/>
        <end position="517"/>
    </location>
</feature>
<evidence type="ECO:0000313" key="4">
    <source>
        <dbReference type="Proteomes" id="UP001316803"/>
    </source>
</evidence>
<keyword evidence="4" id="KW-1185">Reference proteome</keyword>
<dbReference type="Proteomes" id="UP001316803">
    <property type="component" value="Unassembled WGS sequence"/>
</dbReference>
<protein>
    <recommendedName>
        <fullName evidence="2">F-box domain-containing protein</fullName>
    </recommendedName>
</protein>
<dbReference type="SUPFAM" id="SSF81383">
    <property type="entry name" value="F-box domain"/>
    <property type="match status" value="1"/>
</dbReference>
<dbReference type="InterPro" id="IPR001810">
    <property type="entry name" value="F-box_dom"/>
</dbReference>
<evidence type="ECO:0000259" key="2">
    <source>
        <dbReference type="PROSITE" id="PS50181"/>
    </source>
</evidence>
<proteinExistence type="predicted"/>
<feature type="compositionally biased region" description="Low complexity" evidence="1">
    <location>
        <begin position="525"/>
        <end position="539"/>
    </location>
</feature>
<feature type="compositionally biased region" description="Low complexity" evidence="1">
    <location>
        <begin position="472"/>
        <end position="481"/>
    </location>
</feature>
<dbReference type="PROSITE" id="PS50181">
    <property type="entry name" value="FBOX"/>
    <property type="match status" value="1"/>
</dbReference>
<dbReference type="InterPro" id="IPR036047">
    <property type="entry name" value="F-box-like_dom_sf"/>
</dbReference>
<organism evidence="3 4">
    <name type="scientific">Knufia fluminis</name>
    <dbReference type="NCBI Taxonomy" id="191047"/>
    <lineage>
        <taxon>Eukaryota</taxon>
        <taxon>Fungi</taxon>
        <taxon>Dikarya</taxon>
        <taxon>Ascomycota</taxon>
        <taxon>Pezizomycotina</taxon>
        <taxon>Eurotiomycetes</taxon>
        <taxon>Chaetothyriomycetidae</taxon>
        <taxon>Chaetothyriales</taxon>
        <taxon>Trichomeriaceae</taxon>
        <taxon>Knufia</taxon>
    </lineage>
</organism>
<name>A0AAN8ERY5_9EURO</name>
<feature type="region of interest" description="Disordered" evidence="1">
    <location>
        <begin position="618"/>
        <end position="637"/>
    </location>
</feature>
<evidence type="ECO:0000313" key="3">
    <source>
        <dbReference type="EMBL" id="KAK5952396.1"/>
    </source>
</evidence>